<organism evidence="1 2">
    <name type="scientific">Salinarimonas soli</name>
    <dbReference type="NCBI Taxonomy" id="1638099"/>
    <lineage>
        <taxon>Bacteria</taxon>
        <taxon>Pseudomonadati</taxon>
        <taxon>Pseudomonadota</taxon>
        <taxon>Alphaproteobacteria</taxon>
        <taxon>Hyphomicrobiales</taxon>
        <taxon>Salinarimonadaceae</taxon>
        <taxon>Salinarimonas</taxon>
    </lineage>
</organism>
<protein>
    <submittedName>
        <fullName evidence="1">Carboxymuconolactone decarboxylase family protein</fullName>
    </submittedName>
</protein>
<dbReference type="Gene3D" id="1.20.1290.10">
    <property type="entry name" value="AhpD-like"/>
    <property type="match status" value="1"/>
</dbReference>
<dbReference type="PANTHER" id="PTHR34846:SF11">
    <property type="entry name" value="4-CARBOXYMUCONOLACTONE DECARBOXYLASE FAMILY PROTEIN (AFU_ORTHOLOGUE AFUA_6G11590)"/>
    <property type="match status" value="1"/>
</dbReference>
<dbReference type="InterPro" id="IPR029032">
    <property type="entry name" value="AhpD-like"/>
</dbReference>
<evidence type="ECO:0000313" key="2">
    <source>
        <dbReference type="Proteomes" id="UP000323142"/>
    </source>
</evidence>
<gene>
    <name evidence="1" type="ORF">F0L46_09305</name>
</gene>
<reference evidence="1 2" key="1">
    <citation type="submission" date="2019-09" db="EMBL/GenBank/DDBJ databases">
        <title>Salinarimonas rosea gen. nov., sp. nov., a new member of the a-2 subgroup of the Proteobacteria.</title>
        <authorList>
            <person name="Liu J."/>
        </authorList>
    </citation>
    <scope>NUCLEOTIDE SEQUENCE [LARGE SCALE GENOMIC DNA]</scope>
    <source>
        <strain evidence="1 2">BN140002</strain>
    </source>
</reference>
<reference evidence="1 2" key="2">
    <citation type="submission" date="2019-09" db="EMBL/GenBank/DDBJ databases">
        <authorList>
            <person name="Jin C."/>
        </authorList>
    </citation>
    <scope>NUCLEOTIDE SEQUENCE [LARGE SCALE GENOMIC DNA]</scope>
    <source>
        <strain evidence="1 2">BN140002</strain>
    </source>
</reference>
<accession>A0A5B2VFS2</accession>
<dbReference type="Proteomes" id="UP000323142">
    <property type="component" value="Unassembled WGS sequence"/>
</dbReference>
<dbReference type="SUPFAM" id="SSF69118">
    <property type="entry name" value="AhpD-like"/>
    <property type="match status" value="1"/>
</dbReference>
<dbReference type="EMBL" id="VUOA01000019">
    <property type="protein sequence ID" value="KAA2237202.1"/>
    <property type="molecule type" value="Genomic_DNA"/>
</dbReference>
<dbReference type="RefSeq" id="WP_149816883.1">
    <property type="nucleotide sequence ID" value="NZ_VUOA01000019.1"/>
</dbReference>
<comment type="caution">
    <text evidence="1">The sequence shown here is derived from an EMBL/GenBank/DDBJ whole genome shotgun (WGS) entry which is preliminary data.</text>
</comment>
<dbReference type="PANTHER" id="PTHR34846">
    <property type="entry name" value="4-CARBOXYMUCONOLACTONE DECARBOXYLASE FAMILY PROTEIN (AFU_ORTHOLOGUE AFUA_6G11590)"/>
    <property type="match status" value="1"/>
</dbReference>
<sequence length="184" mass="19640">MTDRMPPLPPEAMTPDQARAAEAFAGDRGTPVFGPFVPLLRSPELMLHLQKVGAHCRYRSALGLGLTEFTILLVARRHAQPVEWAIHAPIAAEAGVAEETIAALLEGRRPPAMSPDETLVFDAVAELWAHGGWSDATYAAIGARFGEAGIIDLVGTVGYYATIAMVMNVARTEAPGGFRMPPLP</sequence>
<keyword evidence="2" id="KW-1185">Reference proteome</keyword>
<dbReference type="AlphaFoldDB" id="A0A5B2VFS2"/>
<dbReference type="OrthoDB" id="9129225at2"/>
<evidence type="ECO:0000313" key="1">
    <source>
        <dbReference type="EMBL" id="KAA2237202.1"/>
    </source>
</evidence>
<proteinExistence type="predicted"/>
<name>A0A5B2VFS2_9HYPH</name>